<gene>
    <name evidence="2" type="ORF">QX249_11725</name>
</gene>
<evidence type="ECO:0000313" key="3">
    <source>
        <dbReference type="Proteomes" id="UP001253193"/>
    </source>
</evidence>
<proteinExistence type="predicted"/>
<feature type="domain" description="HTH Mu-type" evidence="1">
    <location>
        <begin position="78"/>
        <end position="146"/>
    </location>
</feature>
<dbReference type="Proteomes" id="UP001253193">
    <property type="component" value="Unassembled WGS sequence"/>
</dbReference>
<evidence type="ECO:0000313" key="2">
    <source>
        <dbReference type="EMBL" id="MDS1821335.1"/>
    </source>
</evidence>
<accession>A0AAW8Q0Z3</accession>
<dbReference type="Pfam" id="PF02316">
    <property type="entry name" value="HTH_Tnp_Mu_1"/>
    <property type="match status" value="1"/>
</dbReference>
<dbReference type="AlphaFoldDB" id="A0AAW8Q0Z3"/>
<dbReference type="InterPro" id="IPR036388">
    <property type="entry name" value="WH-like_DNA-bd_sf"/>
</dbReference>
<reference evidence="2" key="1">
    <citation type="submission" date="2023-06" db="EMBL/GenBank/DDBJ databases">
        <title>Genomic Diversity of Vibrio spp. and Metagenomic Analysis of Pathogens in Florida Gulf Coastal Waters Following Hurricane Ian.</title>
        <authorList>
            <person name="Brumfield K.D."/>
        </authorList>
    </citation>
    <scope>NUCLEOTIDE SEQUENCE</scope>
    <source>
        <strain evidence="2">WBS2B-138</strain>
    </source>
</reference>
<organism evidence="2 3">
    <name type="scientific">Vibrio parahaemolyticus</name>
    <dbReference type="NCBI Taxonomy" id="670"/>
    <lineage>
        <taxon>Bacteria</taxon>
        <taxon>Pseudomonadati</taxon>
        <taxon>Pseudomonadota</taxon>
        <taxon>Gammaproteobacteria</taxon>
        <taxon>Vibrionales</taxon>
        <taxon>Vibrionaceae</taxon>
        <taxon>Vibrio</taxon>
    </lineage>
</organism>
<dbReference type="RefSeq" id="WP_311020212.1">
    <property type="nucleotide sequence ID" value="NZ_JAUHGG010000003.1"/>
</dbReference>
<dbReference type="Gene3D" id="1.10.10.10">
    <property type="entry name" value="Winged helix-like DNA-binding domain superfamily/Winged helix DNA-binding domain"/>
    <property type="match status" value="3"/>
</dbReference>
<dbReference type="GO" id="GO:0003677">
    <property type="term" value="F:DNA binding"/>
    <property type="evidence" value="ECO:0007669"/>
    <property type="project" value="UniProtKB-KW"/>
</dbReference>
<evidence type="ECO:0000259" key="1">
    <source>
        <dbReference type="PROSITE" id="PS51702"/>
    </source>
</evidence>
<dbReference type="PROSITE" id="PS51702">
    <property type="entry name" value="HTH_MU"/>
    <property type="match status" value="2"/>
</dbReference>
<dbReference type="EMBL" id="JAUHGG010000003">
    <property type="protein sequence ID" value="MDS1821335.1"/>
    <property type="molecule type" value="Genomic_DNA"/>
</dbReference>
<sequence>MSKFKLWLSAKELAGVADLPKDPKAVEALAKADFWSSDTSETGEKVYNVLRLSKKVIDEVLFSQSGVSFAKGQNSDNTETWFLSRELVNVGGISDKISSINSRGRNEKWVRRKALRGNNNHMYEFHVASLPDIMVAELGFIPKIKEFLPENSDKWYTAKEIAGHEGVPKTPTKINLLANKQDWKRRVSQTGKGRRPFEYHIDSLPEATRNSILKGHKEASE</sequence>
<keyword evidence="2" id="KW-0238">DNA-binding</keyword>
<comment type="caution">
    <text evidence="2">The sequence shown here is derived from an EMBL/GenBank/DDBJ whole genome shotgun (WGS) entry which is preliminary data.</text>
</comment>
<name>A0AAW8Q0Z3_VIBPH</name>
<dbReference type="InterPro" id="IPR009061">
    <property type="entry name" value="DNA-bd_dom_put_sf"/>
</dbReference>
<dbReference type="InterPro" id="IPR003314">
    <property type="entry name" value="Mu-type_HTH"/>
</dbReference>
<feature type="domain" description="HTH Mu-type" evidence="1">
    <location>
        <begin position="152"/>
        <end position="220"/>
    </location>
</feature>
<dbReference type="SUPFAM" id="SSF46955">
    <property type="entry name" value="Putative DNA-binding domain"/>
    <property type="match status" value="3"/>
</dbReference>
<protein>
    <submittedName>
        <fullName evidence="2">DNA-binding protein</fullName>
    </submittedName>
</protein>